<reference evidence="2" key="1">
    <citation type="submission" date="2021-01" db="EMBL/GenBank/DDBJ databases">
        <authorList>
            <person name="Corre E."/>
            <person name="Pelletier E."/>
            <person name="Niang G."/>
            <person name="Scheremetjew M."/>
            <person name="Finn R."/>
            <person name="Kale V."/>
            <person name="Holt S."/>
            <person name="Cochrane G."/>
            <person name="Meng A."/>
            <person name="Brown T."/>
            <person name="Cohen L."/>
        </authorList>
    </citation>
    <scope>NUCLEOTIDE SEQUENCE</scope>
    <source>
        <strain evidence="2">CCMP 410</strain>
    </source>
</reference>
<protein>
    <submittedName>
        <fullName evidence="2">Uncharacterized protein</fullName>
    </submittedName>
</protein>
<feature type="region of interest" description="Disordered" evidence="1">
    <location>
        <begin position="217"/>
        <end position="244"/>
    </location>
</feature>
<feature type="compositionally biased region" description="Basic and acidic residues" evidence="1">
    <location>
        <begin position="363"/>
        <end position="384"/>
    </location>
</feature>
<feature type="compositionally biased region" description="Low complexity" evidence="1">
    <location>
        <begin position="335"/>
        <end position="346"/>
    </location>
</feature>
<feature type="compositionally biased region" description="Gly residues" evidence="1">
    <location>
        <begin position="229"/>
        <end position="242"/>
    </location>
</feature>
<sequence>MSSSQSNFQGGNGSKKAVHVKWAGKTIALGTFPAAEADEKCARAKALTRAWRSTMRPKPSREWVMLELERLQVRVVSGRLGRKGGDDDDDEGKVDLAKKAGMPNIDPALLRRDSLLAGRRDSITGLLSAADMAGANRNNSLGFGGGDFGDLMTARRNSSLGMSLLSDDLKRRNSSLGLGGLGTGDGADGGMPPHRPFVGGGSAAAYEAARADHYNNMSKQQERRASGLSLGGDGGMGAGGPGLSVNPNQHYEMLKLHHMNLLNEIQETTLMMNLYQQQQLQQQQQQQMMNRNETSNSGTELMGSGGRLGSIGMGGAPGGAGISSMMGGAGGASSSGGSNANNSNSSTKETPAPAPTGYNEEEERLKAKLRALEEDIERKKKEAAALDSANTTSSSSAGDKRKSADNAEANTKKVKKSGD</sequence>
<feature type="compositionally biased region" description="Polar residues" evidence="1">
    <location>
        <begin position="388"/>
        <end position="397"/>
    </location>
</feature>
<accession>A0A7S1UXA0</accession>
<feature type="compositionally biased region" description="Gly residues" evidence="1">
    <location>
        <begin position="322"/>
        <end position="334"/>
    </location>
</feature>
<dbReference type="AlphaFoldDB" id="A0A7S1UXA0"/>
<organism evidence="2">
    <name type="scientific">Grammatophora oceanica</name>
    <dbReference type="NCBI Taxonomy" id="210454"/>
    <lineage>
        <taxon>Eukaryota</taxon>
        <taxon>Sar</taxon>
        <taxon>Stramenopiles</taxon>
        <taxon>Ochrophyta</taxon>
        <taxon>Bacillariophyta</taxon>
        <taxon>Fragilariophyceae</taxon>
        <taxon>Fragilariophycidae</taxon>
        <taxon>Rhabdonematales</taxon>
        <taxon>Grammatophoraceae</taxon>
        <taxon>Grammatophora</taxon>
    </lineage>
</organism>
<evidence type="ECO:0000256" key="1">
    <source>
        <dbReference type="SAM" id="MobiDB-lite"/>
    </source>
</evidence>
<feature type="region of interest" description="Disordered" evidence="1">
    <location>
        <begin position="322"/>
        <end position="419"/>
    </location>
</feature>
<dbReference type="EMBL" id="HBGK01019713">
    <property type="protein sequence ID" value="CAD9281109.1"/>
    <property type="molecule type" value="Transcribed_RNA"/>
</dbReference>
<proteinExistence type="predicted"/>
<evidence type="ECO:0000313" key="2">
    <source>
        <dbReference type="EMBL" id="CAD9281109.1"/>
    </source>
</evidence>
<name>A0A7S1UXA0_9STRA</name>
<gene>
    <name evidence="2" type="ORF">GOCE00092_LOCUS10019</name>
</gene>